<dbReference type="RefSeq" id="WP_344608734.1">
    <property type="nucleotide sequence ID" value="NZ_BAAAHE010000047.1"/>
</dbReference>
<accession>A0ABN1H9X0</accession>
<evidence type="ECO:0000313" key="1">
    <source>
        <dbReference type="EMBL" id="GAA0634650.1"/>
    </source>
</evidence>
<gene>
    <name evidence="1" type="ORF">GCM10009547_43410</name>
</gene>
<dbReference type="Proteomes" id="UP001500957">
    <property type="component" value="Unassembled WGS sequence"/>
</dbReference>
<name>A0ABN1H9X0_9ACTN</name>
<organism evidence="1 2">
    <name type="scientific">Sporichthya brevicatena</name>
    <dbReference type="NCBI Taxonomy" id="171442"/>
    <lineage>
        <taxon>Bacteria</taxon>
        <taxon>Bacillati</taxon>
        <taxon>Actinomycetota</taxon>
        <taxon>Actinomycetes</taxon>
        <taxon>Sporichthyales</taxon>
        <taxon>Sporichthyaceae</taxon>
        <taxon>Sporichthya</taxon>
    </lineage>
</organism>
<evidence type="ECO:0000313" key="2">
    <source>
        <dbReference type="Proteomes" id="UP001500957"/>
    </source>
</evidence>
<comment type="caution">
    <text evidence="1">The sequence shown here is derived from an EMBL/GenBank/DDBJ whole genome shotgun (WGS) entry which is preliminary data.</text>
</comment>
<proteinExistence type="predicted"/>
<protein>
    <submittedName>
        <fullName evidence="1">Uncharacterized protein</fullName>
    </submittedName>
</protein>
<sequence length="67" mass="7486">MTRSPTSVLEVRDELQREYADRLPAETVNEVVLRLSANGAVSLPVLAAMARRDLDAHTPRREDAAER</sequence>
<keyword evidence="2" id="KW-1185">Reference proteome</keyword>
<reference evidence="1 2" key="1">
    <citation type="journal article" date="2019" name="Int. J. Syst. Evol. Microbiol.">
        <title>The Global Catalogue of Microorganisms (GCM) 10K type strain sequencing project: providing services to taxonomists for standard genome sequencing and annotation.</title>
        <authorList>
            <consortium name="The Broad Institute Genomics Platform"/>
            <consortium name="The Broad Institute Genome Sequencing Center for Infectious Disease"/>
            <person name="Wu L."/>
            <person name="Ma J."/>
        </authorList>
    </citation>
    <scope>NUCLEOTIDE SEQUENCE [LARGE SCALE GENOMIC DNA]</scope>
    <source>
        <strain evidence="1 2">JCM 10671</strain>
    </source>
</reference>
<dbReference type="EMBL" id="BAAAHE010000047">
    <property type="protein sequence ID" value="GAA0634650.1"/>
    <property type="molecule type" value="Genomic_DNA"/>
</dbReference>